<evidence type="ECO:0000256" key="2">
    <source>
        <dbReference type="ARBA" id="ARBA00022821"/>
    </source>
</evidence>
<evidence type="ECO:0000256" key="1">
    <source>
        <dbReference type="ARBA" id="ARBA00022614"/>
    </source>
</evidence>
<name>Q8S3M5_MENLO</name>
<dbReference type="Gene3D" id="1.10.8.430">
    <property type="entry name" value="Helical domain of apoptotic protease-activating factors"/>
    <property type="match status" value="1"/>
</dbReference>
<dbReference type="InterPro" id="IPR002182">
    <property type="entry name" value="NB-ARC"/>
</dbReference>
<organism evidence="5">
    <name type="scientific">Mentha longifolia</name>
    <name type="common">Horse mint</name>
    <name type="synonym">Mentha spicata var. longifolia</name>
    <dbReference type="NCBI Taxonomy" id="38859"/>
    <lineage>
        <taxon>Eukaryota</taxon>
        <taxon>Viridiplantae</taxon>
        <taxon>Streptophyta</taxon>
        <taxon>Embryophyta</taxon>
        <taxon>Tracheophyta</taxon>
        <taxon>Spermatophyta</taxon>
        <taxon>Magnoliopsida</taxon>
        <taxon>eudicotyledons</taxon>
        <taxon>Gunneridae</taxon>
        <taxon>Pentapetalae</taxon>
        <taxon>asterids</taxon>
        <taxon>lamiids</taxon>
        <taxon>Lamiales</taxon>
        <taxon>Lamiaceae</taxon>
        <taxon>Nepetoideae</taxon>
        <taxon>Mentheae</taxon>
        <taxon>Menthinae</taxon>
        <taxon>Mentha</taxon>
    </lineage>
</organism>
<proteinExistence type="predicted"/>
<feature type="non-terminal residue" evidence="5">
    <location>
        <position position="167"/>
    </location>
</feature>
<dbReference type="GO" id="GO:0005524">
    <property type="term" value="F:ATP binding"/>
    <property type="evidence" value="ECO:0007669"/>
    <property type="project" value="UniProtKB-KW"/>
</dbReference>
<accession>Q8S3M5</accession>
<evidence type="ECO:0000259" key="4">
    <source>
        <dbReference type="Pfam" id="PF00931"/>
    </source>
</evidence>
<keyword evidence="1" id="KW-0433">Leucine-rich repeat</keyword>
<dbReference type="SUPFAM" id="SSF52540">
    <property type="entry name" value="P-loop containing nucleoside triphosphate hydrolases"/>
    <property type="match status" value="1"/>
</dbReference>
<feature type="domain" description="NB-ARC" evidence="4">
    <location>
        <begin position="1"/>
        <end position="135"/>
    </location>
</feature>
<feature type="non-terminal residue" evidence="5">
    <location>
        <position position="1"/>
    </location>
</feature>
<dbReference type="PANTHER" id="PTHR33463">
    <property type="entry name" value="NB-ARC DOMAIN-CONTAINING PROTEIN-RELATED"/>
    <property type="match status" value="1"/>
</dbReference>
<dbReference type="InterPro" id="IPR027417">
    <property type="entry name" value="P-loop_NTPase"/>
</dbReference>
<evidence type="ECO:0000256" key="3">
    <source>
        <dbReference type="ARBA" id="ARBA00022840"/>
    </source>
</evidence>
<dbReference type="Gene3D" id="3.40.50.300">
    <property type="entry name" value="P-loop containing nucleotide triphosphate hydrolases"/>
    <property type="match status" value="1"/>
</dbReference>
<sequence>GGVGNTTLVKSINNLLLKQSQAHVIWITFSQEFTVRSLQDKIACFLGVNILDEDDEEIRAARLHRVISRMKNLVLIFDDLWQFIDLVKVGCCVSAECCRLIITTRSLEVCREMHCKKVVKVETLCDDEAWKLFVETLTSGEEIGLGPDVEEIAKSVAHLCEGLPLAL</sequence>
<evidence type="ECO:0000313" key="5">
    <source>
        <dbReference type="EMBL" id="AAL84890.1"/>
    </source>
</evidence>
<keyword evidence="2" id="KW-0611">Plant defense</keyword>
<dbReference type="AlphaFoldDB" id="Q8S3M5"/>
<keyword evidence="3" id="KW-0547">Nucleotide-binding</keyword>
<dbReference type="GO" id="GO:0006952">
    <property type="term" value="P:defense response"/>
    <property type="evidence" value="ECO:0007669"/>
    <property type="project" value="UniProtKB-KW"/>
</dbReference>
<keyword evidence="3" id="KW-0067">ATP-binding</keyword>
<dbReference type="GO" id="GO:0043531">
    <property type="term" value="F:ADP binding"/>
    <property type="evidence" value="ECO:0007669"/>
    <property type="project" value="InterPro"/>
</dbReference>
<dbReference type="InterPro" id="IPR042197">
    <property type="entry name" value="Apaf_helical"/>
</dbReference>
<dbReference type="Pfam" id="PF00931">
    <property type="entry name" value="NB-ARC"/>
    <property type="match status" value="1"/>
</dbReference>
<protein>
    <submittedName>
        <fullName evidence="5">NBS-LRR-like protein</fullName>
    </submittedName>
</protein>
<dbReference type="InterPro" id="IPR050905">
    <property type="entry name" value="Plant_NBS-LRR"/>
</dbReference>
<dbReference type="PANTHER" id="PTHR33463:SF187">
    <property type="entry name" value="AND NB-ARC DOMAIN DISEASE RESISTANCE PROTEIN, PUTATIVE-RELATED"/>
    <property type="match status" value="1"/>
</dbReference>
<dbReference type="EMBL" id="AF481109">
    <property type="protein sequence ID" value="AAL84890.1"/>
    <property type="molecule type" value="Genomic_DNA"/>
</dbReference>
<reference evidence="5" key="1">
    <citation type="submission" date="2002-02" db="EMBL/GenBank/DDBJ databases">
        <title>Mentha longifolia NBS-LRR-like sequence.</title>
        <authorList>
            <person name="Davis T.M."/>
            <person name="Vining K.J."/>
            <person name="Smith C.A."/>
            <person name="Zhang Q."/>
        </authorList>
    </citation>
    <scope>NUCLEOTIDE SEQUENCE</scope>
</reference>